<evidence type="ECO:0000256" key="1">
    <source>
        <dbReference type="ARBA" id="ARBA00006484"/>
    </source>
</evidence>
<dbReference type="EMBL" id="JAQQWP010000008">
    <property type="protein sequence ID" value="KAK8105261.1"/>
    <property type="molecule type" value="Genomic_DNA"/>
</dbReference>
<dbReference type="InterPro" id="IPR051468">
    <property type="entry name" value="Fungal_SecMetab_SDRs"/>
</dbReference>
<evidence type="ECO:0000313" key="5">
    <source>
        <dbReference type="Proteomes" id="UP001392437"/>
    </source>
</evidence>
<evidence type="ECO:0008006" key="6">
    <source>
        <dbReference type="Google" id="ProtNLM"/>
    </source>
</evidence>
<keyword evidence="3" id="KW-0560">Oxidoreductase</keyword>
<comment type="caution">
    <text evidence="4">The sequence shown here is derived from an EMBL/GenBank/DDBJ whole genome shotgun (WGS) entry which is preliminary data.</text>
</comment>
<dbReference type="PROSITE" id="PS00061">
    <property type="entry name" value="ADH_SHORT"/>
    <property type="match status" value="1"/>
</dbReference>
<keyword evidence="2" id="KW-0521">NADP</keyword>
<dbReference type="Gene3D" id="3.40.50.720">
    <property type="entry name" value="NAD(P)-binding Rossmann-like Domain"/>
    <property type="match status" value="1"/>
</dbReference>
<dbReference type="InterPro" id="IPR020904">
    <property type="entry name" value="Sc_DH/Rdtase_CS"/>
</dbReference>
<evidence type="ECO:0000256" key="2">
    <source>
        <dbReference type="ARBA" id="ARBA00022857"/>
    </source>
</evidence>
<dbReference type="PANTHER" id="PTHR43544">
    <property type="entry name" value="SHORT-CHAIN DEHYDROGENASE/REDUCTASE"/>
    <property type="match status" value="1"/>
</dbReference>
<name>A0AAW0QSL4_9PEZI</name>
<accession>A0AAW0QSL4</accession>
<dbReference type="GO" id="GO:0016491">
    <property type="term" value="F:oxidoreductase activity"/>
    <property type="evidence" value="ECO:0007669"/>
    <property type="project" value="UniProtKB-KW"/>
</dbReference>
<dbReference type="AlphaFoldDB" id="A0AAW0QSL4"/>
<dbReference type="SUPFAM" id="SSF51735">
    <property type="entry name" value="NAD(P)-binding Rossmann-fold domains"/>
    <property type="match status" value="1"/>
</dbReference>
<dbReference type="GO" id="GO:0005737">
    <property type="term" value="C:cytoplasm"/>
    <property type="evidence" value="ECO:0007669"/>
    <property type="project" value="TreeGrafter"/>
</dbReference>
<reference evidence="4 5" key="1">
    <citation type="submission" date="2023-01" db="EMBL/GenBank/DDBJ databases">
        <title>Analysis of 21 Apiospora genomes using comparative genomics revels a genus with tremendous synthesis potential of carbohydrate active enzymes and secondary metabolites.</title>
        <authorList>
            <person name="Sorensen T."/>
        </authorList>
    </citation>
    <scope>NUCLEOTIDE SEQUENCE [LARGE SCALE GENOMIC DNA]</scope>
    <source>
        <strain evidence="4 5">CBS 117206</strain>
    </source>
</reference>
<evidence type="ECO:0000313" key="4">
    <source>
        <dbReference type="EMBL" id="KAK8105261.1"/>
    </source>
</evidence>
<dbReference type="InterPro" id="IPR002347">
    <property type="entry name" value="SDR_fam"/>
</dbReference>
<evidence type="ECO:0000256" key="3">
    <source>
        <dbReference type="ARBA" id="ARBA00023002"/>
    </source>
</evidence>
<dbReference type="Proteomes" id="UP001392437">
    <property type="component" value="Unassembled WGS sequence"/>
</dbReference>
<organism evidence="4 5">
    <name type="scientific">Apiospora kogelbergensis</name>
    <dbReference type="NCBI Taxonomy" id="1337665"/>
    <lineage>
        <taxon>Eukaryota</taxon>
        <taxon>Fungi</taxon>
        <taxon>Dikarya</taxon>
        <taxon>Ascomycota</taxon>
        <taxon>Pezizomycotina</taxon>
        <taxon>Sordariomycetes</taxon>
        <taxon>Xylariomycetidae</taxon>
        <taxon>Amphisphaeriales</taxon>
        <taxon>Apiosporaceae</taxon>
        <taxon>Apiospora</taxon>
    </lineage>
</organism>
<dbReference type="Pfam" id="PF00106">
    <property type="entry name" value="adh_short"/>
    <property type="match status" value="1"/>
</dbReference>
<keyword evidence="5" id="KW-1185">Reference proteome</keyword>
<comment type="similarity">
    <text evidence="1">Belongs to the short-chain dehydrogenases/reductases (SDR) family.</text>
</comment>
<sequence length="258" mass="27920">MTSIGGETGETVLITGSNRGLGRALVTRYLLQPNTTVVAAVRNTEDPTSQSLSELPRGSGSKLVTAKIESRSDSDAQDVVELIRSQHGIKKLDIVVANAGIGEVYGGISQVKPEDFRDMFDVNAVGPLRLFQAVQPLLEASNRPRFVLIGTPIASISAMEKMPFPMVAYGASKAAAHYLTRKMHCESDKLTAFVLDPGFMQTDLGNRGARNFGLEKAIVPVDTSADFVFAQIKKATREETSGTYPSIDLEASRPFIEW</sequence>
<protein>
    <recommendedName>
        <fullName evidence="6">Short-chain dehydrogenase</fullName>
    </recommendedName>
</protein>
<proteinExistence type="inferred from homology"/>
<dbReference type="PANTHER" id="PTHR43544:SF7">
    <property type="entry name" value="NADB-LER2"/>
    <property type="match status" value="1"/>
</dbReference>
<dbReference type="InterPro" id="IPR036291">
    <property type="entry name" value="NAD(P)-bd_dom_sf"/>
</dbReference>
<dbReference type="PRINTS" id="PR00081">
    <property type="entry name" value="GDHRDH"/>
</dbReference>
<gene>
    <name evidence="4" type="ORF">PG999_008620</name>
</gene>